<evidence type="ECO:0000256" key="1">
    <source>
        <dbReference type="ARBA" id="ARBA00023125"/>
    </source>
</evidence>
<dbReference type="GO" id="GO:0003677">
    <property type="term" value="F:DNA binding"/>
    <property type="evidence" value="ECO:0007669"/>
    <property type="project" value="UniProtKB-KW"/>
</dbReference>
<dbReference type="RefSeq" id="WP_200089251.1">
    <property type="nucleotide sequence ID" value="NZ_CP054706.1"/>
</dbReference>
<feature type="domain" description="HTH cro/C1-type" evidence="2">
    <location>
        <begin position="11"/>
        <end position="65"/>
    </location>
</feature>
<name>A0A7T6Z9W1_9BACI</name>
<dbReference type="Pfam" id="PF01381">
    <property type="entry name" value="HTH_3"/>
    <property type="match status" value="1"/>
</dbReference>
<dbReference type="Proteomes" id="UP000595349">
    <property type="component" value="Chromosome"/>
</dbReference>
<dbReference type="PANTHER" id="PTHR46558:SF4">
    <property type="entry name" value="DNA-BIDING PHAGE PROTEIN"/>
    <property type="match status" value="1"/>
</dbReference>
<keyword evidence="4" id="KW-1185">Reference proteome</keyword>
<dbReference type="CDD" id="cd00093">
    <property type="entry name" value="HTH_XRE"/>
    <property type="match status" value="1"/>
</dbReference>
<dbReference type="KEGG" id="scib:HUG20_06300"/>
<evidence type="ECO:0000313" key="3">
    <source>
        <dbReference type="EMBL" id="QQK79521.1"/>
    </source>
</evidence>
<accession>A0A7T6Z9W1</accession>
<dbReference type="InterPro" id="IPR001387">
    <property type="entry name" value="Cro/C1-type_HTH"/>
</dbReference>
<sequence>MKEENDLFNNIYILRAEKRWTQKYVADQLNVTRQTIYSLESNKYNPSLKLAFEIALLFDKQIEDIFTYKRKGDS</sequence>
<dbReference type="SMART" id="SM00530">
    <property type="entry name" value="HTH_XRE"/>
    <property type="match status" value="1"/>
</dbReference>
<organism evidence="3 4">
    <name type="scientific">Salicibibacter cibi</name>
    <dbReference type="NCBI Taxonomy" id="2743001"/>
    <lineage>
        <taxon>Bacteria</taxon>
        <taxon>Bacillati</taxon>
        <taxon>Bacillota</taxon>
        <taxon>Bacilli</taxon>
        <taxon>Bacillales</taxon>
        <taxon>Bacillaceae</taxon>
        <taxon>Salicibibacter</taxon>
    </lineage>
</organism>
<dbReference type="EMBL" id="CP054706">
    <property type="protein sequence ID" value="QQK79521.1"/>
    <property type="molecule type" value="Genomic_DNA"/>
</dbReference>
<keyword evidence="1" id="KW-0238">DNA-binding</keyword>
<dbReference type="AlphaFoldDB" id="A0A7T6Z9W1"/>
<gene>
    <name evidence="3" type="ORF">HUG20_06300</name>
</gene>
<dbReference type="SUPFAM" id="SSF47413">
    <property type="entry name" value="lambda repressor-like DNA-binding domains"/>
    <property type="match status" value="1"/>
</dbReference>
<evidence type="ECO:0000313" key="4">
    <source>
        <dbReference type="Proteomes" id="UP000595349"/>
    </source>
</evidence>
<dbReference type="InterPro" id="IPR010982">
    <property type="entry name" value="Lambda_DNA-bd_dom_sf"/>
</dbReference>
<dbReference type="PROSITE" id="PS50943">
    <property type="entry name" value="HTH_CROC1"/>
    <property type="match status" value="1"/>
</dbReference>
<dbReference type="Gene3D" id="1.10.260.40">
    <property type="entry name" value="lambda repressor-like DNA-binding domains"/>
    <property type="match status" value="1"/>
</dbReference>
<protein>
    <submittedName>
        <fullName evidence="3">Helix-turn-helix transcriptional regulator</fullName>
    </submittedName>
</protein>
<proteinExistence type="predicted"/>
<dbReference type="PANTHER" id="PTHR46558">
    <property type="entry name" value="TRACRIPTIONAL REGULATORY PROTEIN-RELATED-RELATED"/>
    <property type="match status" value="1"/>
</dbReference>
<evidence type="ECO:0000259" key="2">
    <source>
        <dbReference type="PROSITE" id="PS50943"/>
    </source>
</evidence>
<reference evidence="3 4" key="1">
    <citation type="submission" date="2020-06" db="EMBL/GenBank/DDBJ databases">
        <title>Genomic analysis of Salicibibacter sp. NKC21-4.</title>
        <authorList>
            <person name="Oh Y.J."/>
        </authorList>
    </citation>
    <scope>NUCLEOTIDE SEQUENCE [LARGE SCALE GENOMIC DNA]</scope>
    <source>
        <strain evidence="3 4">NKC21-4</strain>
    </source>
</reference>